<keyword evidence="3" id="KW-1185">Reference proteome</keyword>
<dbReference type="EMBL" id="UZAF01016816">
    <property type="protein sequence ID" value="VDO34282.1"/>
    <property type="molecule type" value="Genomic_DNA"/>
</dbReference>
<organism evidence="2 3">
    <name type="scientific">Haemonchus placei</name>
    <name type="common">Barber's pole worm</name>
    <dbReference type="NCBI Taxonomy" id="6290"/>
    <lineage>
        <taxon>Eukaryota</taxon>
        <taxon>Metazoa</taxon>
        <taxon>Ecdysozoa</taxon>
        <taxon>Nematoda</taxon>
        <taxon>Chromadorea</taxon>
        <taxon>Rhabditida</taxon>
        <taxon>Rhabditina</taxon>
        <taxon>Rhabditomorpha</taxon>
        <taxon>Strongyloidea</taxon>
        <taxon>Trichostrongylidae</taxon>
        <taxon>Haemonchus</taxon>
    </lineage>
</organism>
<accession>A0A3P7XZ93</accession>
<dbReference type="Proteomes" id="UP000268014">
    <property type="component" value="Unassembled WGS sequence"/>
</dbReference>
<protein>
    <submittedName>
        <fullName evidence="2">Uncharacterized protein</fullName>
    </submittedName>
</protein>
<gene>
    <name evidence="2" type="ORF">HPLM_LOCUS8246</name>
</gene>
<evidence type="ECO:0000313" key="3">
    <source>
        <dbReference type="Proteomes" id="UP000268014"/>
    </source>
</evidence>
<dbReference type="AlphaFoldDB" id="A0A3P7XZ93"/>
<keyword evidence="1" id="KW-0472">Membrane</keyword>
<evidence type="ECO:0000313" key="2">
    <source>
        <dbReference type="EMBL" id="VDO34282.1"/>
    </source>
</evidence>
<sequence length="41" mass="4352">MPRTSLTVTLTRTSLTVTLGGTLTITCLVTFTACAVSRNHL</sequence>
<keyword evidence="1" id="KW-1133">Transmembrane helix</keyword>
<keyword evidence="1" id="KW-0812">Transmembrane</keyword>
<reference evidence="2 3" key="1">
    <citation type="submission" date="2018-11" db="EMBL/GenBank/DDBJ databases">
        <authorList>
            <consortium name="Pathogen Informatics"/>
        </authorList>
    </citation>
    <scope>NUCLEOTIDE SEQUENCE [LARGE SCALE GENOMIC DNA]</scope>
    <source>
        <strain evidence="2 3">MHpl1</strain>
    </source>
</reference>
<name>A0A3P7XZ93_HAEPC</name>
<dbReference type="PROSITE" id="PS51257">
    <property type="entry name" value="PROKAR_LIPOPROTEIN"/>
    <property type="match status" value="1"/>
</dbReference>
<evidence type="ECO:0000256" key="1">
    <source>
        <dbReference type="SAM" id="Phobius"/>
    </source>
</evidence>
<feature type="transmembrane region" description="Helical" evidence="1">
    <location>
        <begin position="15"/>
        <end position="36"/>
    </location>
</feature>
<proteinExistence type="predicted"/>